<evidence type="ECO:0000313" key="1">
    <source>
        <dbReference type="EMBL" id="PNX71132.1"/>
    </source>
</evidence>
<reference evidence="1 2" key="1">
    <citation type="journal article" date="2014" name="Am. J. Bot.">
        <title>Genome assembly and annotation for red clover (Trifolium pratense; Fabaceae).</title>
        <authorList>
            <person name="Istvanek J."/>
            <person name="Jaros M."/>
            <person name="Krenek A."/>
            <person name="Repkova J."/>
        </authorList>
    </citation>
    <scope>NUCLEOTIDE SEQUENCE [LARGE SCALE GENOMIC DNA]</scope>
    <source>
        <strain evidence="2">cv. Tatra</strain>
        <tissue evidence="1">Young leaves</tissue>
    </source>
</reference>
<dbReference type="Proteomes" id="UP000236291">
    <property type="component" value="Unassembled WGS sequence"/>
</dbReference>
<protein>
    <submittedName>
        <fullName evidence="1">Uncharacterized protein</fullName>
    </submittedName>
</protein>
<gene>
    <name evidence="1" type="ORF">L195_g027003</name>
</gene>
<dbReference type="AlphaFoldDB" id="A0A2K3KXX4"/>
<reference evidence="1 2" key="2">
    <citation type="journal article" date="2017" name="Front. Plant Sci.">
        <title>Gene Classification and Mining of Molecular Markers Useful in Red Clover (Trifolium pratense) Breeding.</title>
        <authorList>
            <person name="Istvanek J."/>
            <person name="Dluhosova J."/>
            <person name="Dluhos P."/>
            <person name="Patkova L."/>
            <person name="Nedelnik J."/>
            <person name="Repkova J."/>
        </authorList>
    </citation>
    <scope>NUCLEOTIDE SEQUENCE [LARGE SCALE GENOMIC DNA]</scope>
    <source>
        <strain evidence="2">cv. Tatra</strain>
        <tissue evidence="1">Young leaves</tissue>
    </source>
</reference>
<dbReference type="ExpressionAtlas" id="A0A2K3KXX4">
    <property type="expression patterns" value="baseline"/>
</dbReference>
<proteinExistence type="predicted"/>
<comment type="caution">
    <text evidence="1">The sequence shown here is derived from an EMBL/GenBank/DDBJ whole genome shotgun (WGS) entry which is preliminary data.</text>
</comment>
<dbReference type="EMBL" id="ASHM01022922">
    <property type="protein sequence ID" value="PNX71132.1"/>
    <property type="molecule type" value="Genomic_DNA"/>
</dbReference>
<evidence type="ECO:0000313" key="2">
    <source>
        <dbReference type="Proteomes" id="UP000236291"/>
    </source>
</evidence>
<organism evidence="1 2">
    <name type="scientific">Trifolium pratense</name>
    <name type="common">Red clover</name>
    <dbReference type="NCBI Taxonomy" id="57577"/>
    <lineage>
        <taxon>Eukaryota</taxon>
        <taxon>Viridiplantae</taxon>
        <taxon>Streptophyta</taxon>
        <taxon>Embryophyta</taxon>
        <taxon>Tracheophyta</taxon>
        <taxon>Spermatophyta</taxon>
        <taxon>Magnoliopsida</taxon>
        <taxon>eudicotyledons</taxon>
        <taxon>Gunneridae</taxon>
        <taxon>Pentapetalae</taxon>
        <taxon>rosids</taxon>
        <taxon>fabids</taxon>
        <taxon>Fabales</taxon>
        <taxon>Fabaceae</taxon>
        <taxon>Papilionoideae</taxon>
        <taxon>50 kb inversion clade</taxon>
        <taxon>NPAAA clade</taxon>
        <taxon>Hologalegina</taxon>
        <taxon>IRL clade</taxon>
        <taxon>Trifolieae</taxon>
        <taxon>Trifolium</taxon>
    </lineage>
</organism>
<name>A0A2K3KXX4_TRIPR</name>
<accession>A0A2K3KXX4</accession>
<feature type="non-terminal residue" evidence="1">
    <location>
        <position position="1"/>
    </location>
</feature>
<sequence>GTMFGLGTLFAELTIDITMVGVGELLLAKVCRKLIMQYSLGMESTSKRFMFSSFVLLMTLGSSTFSQVNKSSDHVLSKTSSCKWKDNMLMTVNVASEGLIDASHIKLIFELMLLSLRCCALILESQGLSPTKSFNQVVSQLQMDFYVKEEIAFLRGTMVFNSNFPFAYDKKPLATLNSSLEYFLHMNPHIQGYISLFLDDKFKKCFNEVSEEDMLMCLYSMEKVLCSPPQCHKYGWNLASVLEQPQSQLENWGNVRDAKILIKWKALPNHDTCDRSSLRTRCLKGRVL</sequence>